<evidence type="ECO:0000256" key="2">
    <source>
        <dbReference type="ARBA" id="ARBA00022475"/>
    </source>
</evidence>
<evidence type="ECO:0000256" key="9">
    <source>
        <dbReference type="ARBA" id="ARBA00023224"/>
    </source>
</evidence>
<evidence type="ECO:0000313" key="12">
    <source>
        <dbReference type="Proteomes" id="UP000887566"/>
    </source>
</evidence>
<feature type="transmembrane region" description="Helical" evidence="10">
    <location>
        <begin position="32"/>
        <end position="52"/>
    </location>
</feature>
<dbReference type="PANTHER" id="PTHR24246:SF27">
    <property type="entry name" value="ADENOSINE RECEPTOR, ISOFORM A"/>
    <property type="match status" value="1"/>
</dbReference>
<keyword evidence="9" id="KW-0807">Transducer</keyword>
<evidence type="ECO:0000256" key="5">
    <source>
        <dbReference type="ARBA" id="ARBA00023040"/>
    </source>
</evidence>
<feature type="transmembrane region" description="Helical" evidence="10">
    <location>
        <begin position="147"/>
        <end position="168"/>
    </location>
</feature>
<dbReference type="PANTHER" id="PTHR24246">
    <property type="entry name" value="OLFACTORY RECEPTOR AND ADENOSINE RECEPTOR"/>
    <property type="match status" value="1"/>
</dbReference>
<sequence length="362" mass="40229">MLCYNASSAAAATGASVDPRESYASSLALYQLYVYASIPAVVSNAVCIAVFLSRQELRSKYPMFVTLTIGDLLTGLGSLLAGVYRTRLILDNDYNRRTSFECLRNSWPHFYIIGGQISAFIMLLMGIERIMAVYKPLFYKKYATVRLRLIVIGCCVLAAFVSLLIGYLCSYLNSDQCVIATCSILNTTGRLYSDYNSIVIIGFPIFALILNIMTFVGAKKSSSNASTLAEWHKVLLTLAICTCSVVLIAVPNFLLWGYMRYWNPVFMPYLFIAFCCYSTINLFVYFIMKADFRQQLLFMLTLGVISIADTTDNKTEARSIQVQPKVSTRGVTEMNQPSAANSLSFLSARFSVSGLLPRSAQV</sequence>
<evidence type="ECO:0000256" key="3">
    <source>
        <dbReference type="ARBA" id="ARBA00022692"/>
    </source>
</evidence>
<dbReference type="CDD" id="cd00637">
    <property type="entry name" value="7tm_classA_rhodopsin-like"/>
    <property type="match status" value="1"/>
</dbReference>
<dbReference type="WBParaSite" id="PSAMB.scaffold143size73177.g2425.t1">
    <property type="protein sequence ID" value="PSAMB.scaffold143size73177.g2425.t1"/>
    <property type="gene ID" value="PSAMB.scaffold143size73177.g2425"/>
</dbReference>
<name>A0A914V175_9BILA</name>
<feature type="transmembrane region" description="Helical" evidence="10">
    <location>
        <begin position="106"/>
        <end position="127"/>
    </location>
</feature>
<evidence type="ECO:0000256" key="8">
    <source>
        <dbReference type="ARBA" id="ARBA00023180"/>
    </source>
</evidence>
<feature type="transmembrane region" description="Helical" evidence="10">
    <location>
        <begin position="64"/>
        <end position="86"/>
    </location>
</feature>
<keyword evidence="3 10" id="KW-0812">Transmembrane</keyword>
<dbReference type="InterPro" id="IPR017452">
    <property type="entry name" value="GPCR_Rhodpsn_7TM"/>
</dbReference>
<keyword evidence="4 10" id="KW-1133">Transmembrane helix</keyword>
<evidence type="ECO:0000256" key="7">
    <source>
        <dbReference type="ARBA" id="ARBA00023170"/>
    </source>
</evidence>
<evidence type="ECO:0000256" key="10">
    <source>
        <dbReference type="SAM" id="Phobius"/>
    </source>
</evidence>
<accession>A0A914V175</accession>
<dbReference type="Proteomes" id="UP000887566">
    <property type="component" value="Unplaced"/>
</dbReference>
<feature type="domain" description="G-protein coupled receptors family 1 profile" evidence="11">
    <location>
        <begin position="43"/>
        <end position="255"/>
    </location>
</feature>
<proteinExistence type="predicted"/>
<keyword evidence="12" id="KW-1185">Reference proteome</keyword>
<feature type="transmembrane region" description="Helical" evidence="10">
    <location>
        <begin position="234"/>
        <end position="254"/>
    </location>
</feature>
<keyword evidence="2" id="KW-1003">Cell membrane</keyword>
<feature type="transmembrane region" description="Helical" evidence="10">
    <location>
        <begin position="266"/>
        <end position="288"/>
    </location>
</feature>
<dbReference type="InterPro" id="IPR019424">
    <property type="entry name" value="7TM_GPCR_Srsx"/>
</dbReference>
<evidence type="ECO:0000256" key="1">
    <source>
        <dbReference type="ARBA" id="ARBA00004651"/>
    </source>
</evidence>
<dbReference type="Gene3D" id="1.20.1070.10">
    <property type="entry name" value="Rhodopsin 7-helix transmembrane proteins"/>
    <property type="match status" value="1"/>
</dbReference>
<feature type="transmembrane region" description="Helical" evidence="10">
    <location>
        <begin position="195"/>
        <end position="213"/>
    </location>
</feature>
<dbReference type="AlphaFoldDB" id="A0A914V175"/>
<keyword evidence="8" id="KW-0325">Glycoprotein</keyword>
<keyword evidence="7" id="KW-0675">Receptor</keyword>
<keyword evidence="5" id="KW-0297">G-protein coupled receptor</keyword>
<protein>
    <submittedName>
        <fullName evidence="13">G-protein coupled receptors family 1 profile domain-containing protein</fullName>
    </submittedName>
</protein>
<dbReference type="Pfam" id="PF10320">
    <property type="entry name" value="7TM_GPCR_Srsx"/>
    <property type="match status" value="1"/>
</dbReference>
<evidence type="ECO:0000259" key="11">
    <source>
        <dbReference type="PROSITE" id="PS50262"/>
    </source>
</evidence>
<reference evidence="13" key="1">
    <citation type="submission" date="2022-11" db="UniProtKB">
        <authorList>
            <consortium name="WormBaseParasite"/>
        </authorList>
    </citation>
    <scope>IDENTIFICATION</scope>
</reference>
<dbReference type="PROSITE" id="PS50262">
    <property type="entry name" value="G_PROTEIN_RECEP_F1_2"/>
    <property type="match status" value="1"/>
</dbReference>
<dbReference type="SUPFAM" id="SSF81321">
    <property type="entry name" value="Family A G protein-coupled receptor-like"/>
    <property type="match status" value="1"/>
</dbReference>
<evidence type="ECO:0000256" key="4">
    <source>
        <dbReference type="ARBA" id="ARBA00022989"/>
    </source>
</evidence>
<comment type="subcellular location">
    <subcellularLocation>
        <location evidence="1">Cell membrane</location>
        <topology evidence="1">Multi-pass membrane protein</topology>
    </subcellularLocation>
</comment>
<organism evidence="12 13">
    <name type="scientific">Plectus sambesii</name>
    <dbReference type="NCBI Taxonomy" id="2011161"/>
    <lineage>
        <taxon>Eukaryota</taxon>
        <taxon>Metazoa</taxon>
        <taxon>Ecdysozoa</taxon>
        <taxon>Nematoda</taxon>
        <taxon>Chromadorea</taxon>
        <taxon>Plectida</taxon>
        <taxon>Plectina</taxon>
        <taxon>Plectoidea</taxon>
        <taxon>Plectidae</taxon>
        <taxon>Plectus</taxon>
    </lineage>
</organism>
<dbReference type="GO" id="GO:0005886">
    <property type="term" value="C:plasma membrane"/>
    <property type="evidence" value="ECO:0007669"/>
    <property type="project" value="UniProtKB-SubCell"/>
</dbReference>
<evidence type="ECO:0000256" key="6">
    <source>
        <dbReference type="ARBA" id="ARBA00023136"/>
    </source>
</evidence>
<dbReference type="GO" id="GO:0004930">
    <property type="term" value="F:G protein-coupled receptor activity"/>
    <property type="evidence" value="ECO:0007669"/>
    <property type="project" value="UniProtKB-KW"/>
</dbReference>
<evidence type="ECO:0000313" key="13">
    <source>
        <dbReference type="WBParaSite" id="PSAMB.scaffold143size73177.g2425.t1"/>
    </source>
</evidence>
<keyword evidence="6 10" id="KW-0472">Membrane</keyword>